<feature type="domain" description="Spo11/DNA topoisomerase VI subunit A N-terminal" evidence="11">
    <location>
        <begin position="93"/>
        <end position="153"/>
    </location>
</feature>
<organism evidence="13 14">
    <name type="scientific">Eremothecium sinecaudum</name>
    <dbReference type="NCBI Taxonomy" id="45286"/>
    <lineage>
        <taxon>Eukaryota</taxon>
        <taxon>Fungi</taxon>
        <taxon>Dikarya</taxon>
        <taxon>Ascomycota</taxon>
        <taxon>Saccharomycotina</taxon>
        <taxon>Saccharomycetes</taxon>
        <taxon>Saccharomycetales</taxon>
        <taxon>Saccharomycetaceae</taxon>
        <taxon>Eremothecium</taxon>
    </lineage>
</organism>
<feature type="domain" description="Topoisomerase 6 subunit A/Spo11 TOPRIM" evidence="12">
    <location>
        <begin position="199"/>
        <end position="272"/>
    </location>
</feature>
<dbReference type="InterPro" id="IPR034136">
    <property type="entry name" value="TOPRIM_Topo6A/Spo11"/>
</dbReference>
<feature type="active site" description="O-(5'-phospho-DNA)-tyrosine intermediate" evidence="10">
    <location>
        <position position="121"/>
    </location>
</feature>
<evidence type="ECO:0000256" key="1">
    <source>
        <dbReference type="ARBA" id="ARBA00000185"/>
    </source>
</evidence>
<dbReference type="InterPro" id="IPR036078">
    <property type="entry name" value="Spo11/TopoVI_A_sf"/>
</dbReference>
<keyword evidence="14" id="KW-1185">Reference proteome</keyword>
<dbReference type="SUPFAM" id="SSF56726">
    <property type="entry name" value="DNA topoisomerase IV, alpha subunit"/>
    <property type="match status" value="1"/>
</dbReference>
<dbReference type="GO" id="GO:0000706">
    <property type="term" value="P:meiotic DNA double-strand break processing"/>
    <property type="evidence" value="ECO:0007669"/>
    <property type="project" value="TreeGrafter"/>
</dbReference>
<evidence type="ECO:0000259" key="11">
    <source>
        <dbReference type="Pfam" id="PF04406"/>
    </source>
</evidence>
<evidence type="ECO:0000256" key="8">
    <source>
        <dbReference type="ARBA" id="ARBA00023125"/>
    </source>
</evidence>
<dbReference type="PANTHER" id="PTHR10848">
    <property type="entry name" value="MEIOTIC RECOMBINATION PROTEIN SPO11"/>
    <property type="match status" value="1"/>
</dbReference>
<evidence type="ECO:0000256" key="3">
    <source>
        <dbReference type="ARBA" id="ARBA00006559"/>
    </source>
</evidence>
<evidence type="ECO:0000313" key="13">
    <source>
        <dbReference type="EMBL" id="AMD20764.1"/>
    </source>
</evidence>
<dbReference type="GO" id="GO:0005524">
    <property type="term" value="F:ATP binding"/>
    <property type="evidence" value="ECO:0007669"/>
    <property type="project" value="InterPro"/>
</dbReference>
<dbReference type="OrthoDB" id="5377392at2759"/>
<dbReference type="STRING" id="45286.A0A0X8HSR0"/>
<proteinExistence type="inferred from homology"/>
<dbReference type="EC" id="5.6.2.2" evidence="4"/>
<evidence type="ECO:0000256" key="5">
    <source>
        <dbReference type="ARBA" id="ARBA00022723"/>
    </source>
</evidence>
<evidence type="ECO:0000259" key="12">
    <source>
        <dbReference type="Pfam" id="PF21180"/>
    </source>
</evidence>
<dbReference type="PANTHER" id="PTHR10848:SF0">
    <property type="entry name" value="MEIOTIC RECOMBINATION PROTEIN SPO11"/>
    <property type="match status" value="1"/>
</dbReference>
<evidence type="ECO:0000256" key="6">
    <source>
        <dbReference type="ARBA" id="ARBA00022842"/>
    </source>
</evidence>
<keyword evidence="9 10" id="KW-0413">Isomerase</keyword>
<evidence type="ECO:0000256" key="4">
    <source>
        <dbReference type="ARBA" id="ARBA00012895"/>
    </source>
</evidence>
<evidence type="ECO:0000313" key="14">
    <source>
        <dbReference type="Proteomes" id="UP000243052"/>
    </source>
</evidence>
<comment type="catalytic activity">
    <reaction evidence="1 10">
        <text>ATP-dependent breakage, passage and rejoining of double-stranded DNA.</text>
        <dbReference type="EC" id="5.6.2.2"/>
    </reaction>
</comment>
<dbReference type="PROSITE" id="PS52041">
    <property type="entry name" value="TOPO_IIB"/>
    <property type="match status" value="1"/>
</dbReference>
<keyword evidence="6" id="KW-0460">Magnesium</keyword>
<keyword evidence="5" id="KW-0479">Metal-binding</keyword>
<dbReference type="RefSeq" id="XP_017987760.1">
    <property type="nucleotide sequence ID" value="XM_018132271.1"/>
</dbReference>
<dbReference type="EMBL" id="CP014244">
    <property type="protein sequence ID" value="AMD20764.1"/>
    <property type="molecule type" value="Genomic_DNA"/>
</dbReference>
<dbReference type="PRINTS" id="PR01550">
    <property type="entry name" value="TOP6AFAMILY"/>
</dbReference>
<dbReference type="GO" id="GO:0003918">
    <property type="term" value="F:DNA topoisomerase type II (double strand cut, ATP-hydrolyzing) activity"/>
    <property type="evidence" value="ECO:0007669"/>
    <property type="project" value="UniProtKB-UniRule"/>
</dbReference>
<evidence type="ECO:0000256" key="7">
    <source>
        <dbReference type="ARBA" id="ARBA00023029"/>
    </source>
</evidence>
<dbReference type="Gene3D" id="1.10.10.10">
    <property type="entry name" value="Winged helix-like DNA-binding domain superfamily/Winged helix DNA-binding domain"/>
    <property type="match status" value="1"/>
</dbReference>
<sequence length="364" mass="41313">MLKPSLHDLMVDNSNRLQLHSALRNVSVRRIQLGPLITKDRIFSEIGTVLSLTKNAIQLSNNYVEIRIEKIGGKYSRVEYPARSLSGSSAANRAAVFLSILKTVQAKVNSNETTTVRDLYYANVELYRNQKVVADWIKTLEGCFGVEKSAFRVVAAQKGKFCSPVELTIDNESYLGTNLVPYLSQNSIIYCTEWQHIEMIMVVEKDAVFHRLSQDPKYCYNKILITGKGYPDVLSVTFLRQLIQATPKHITFHVLADSDPYGIDIVQKYCQGVGFPFSNKLNYSGIFIRDLLENTRLTIGTLGCGLLLNLSRRDWNMSQRMLVVLSDKRAPSSNTVSDNNRAIIRRELQWQLIFFKKGEMNSVI</sequence>
<evidence type="ECO:0000256" key="9">
    <source>
        <dbReference type="ARBA" id="ARBA00023235"/>
    </source>
</evidence>
<dbReference type="InterPro" id="IPR002815">
    <property type="entry name" value="Spo11/TopoVI_A"/>
</dbReference>
<dbReference type="GO" id="GO:0046872">
    <property type="term" value="F:metal ion binding"/>
    <property type="evidence" value="ECO:0007669"/>
    <property type="project" value="UniProtKB-KW"/>
</dbReference>
<reference evidence="13 14" key="1">
    <citation type="submission" date="2016-01" db="EMBL/GenBank/DDBJ databases">
        <title>Genome sequence of the yeast Holleya sinecauda.</title>
        <authorList>
            <person name="Dietrich F.S."/>
        </authorList>
    </citation>
    <scope>NUCLEOTIDE SEQUENCE [LARGE SCALE GENOMIC DNA]</scope>
    <source>
        <strain evidence="13 14">ATCC 58844</strain>
    </source>
</reference>
<dbReference type="InterPro" id="IPR013049">
    <property type="entry name" value="Spo11/TopoVI_A_N"/>
</dbReference>
<dbReference type="GO" id="GO:0003677">
    <property type="term" value="F:DNA binding"/>
    <property type="evidence" value="ECO:0007669"/>
    <property type="project" value="UniProtKB-UniRule"/>
</dbReference>
<dbReference type="GeneID" id="28724027"/>
<name>A0A0X8HSR0_9SACH</name>
<dbReference type="Pfam" id="PF04406">
    <property type="entry name" value="TP6A_N"/>
    <property type="match status" value="1"/>
</dbReference>
<evidence type="ECO:0000256" key="2">
    <source>
        <dbReference type="ARBA" id="ARBA00001946"/>
    </source>
</evidence>
<evidence type="ECO:0000256" key="10">
    <source>
        <dbReference type="PROSITE-ProRule" id="PRU01385"/>
    </source>
</evidence>
<comment type="cofactor">
    <cofactor evidence="2">
        <name>Mg(2+)</name>
        <dbReference type="ChEBI" id="CHEBI:18420"/>
    </cofactor>
</comment>
<keyword evidence="8 10" id="KW-0238">DNA-binding</keyword>
<dbReference type="Gene3D" id="3.40.1360.10">
    <property type="match status" value="1"/>
</dbReference>
<dbReference type="GO" id="GO:0007131">
    <property type="term" value="P:reciprocal meiotic recombination"/>
    <property type="evidence" value="ECO:0007669"/>
    <property type="project" value="TreeGrafter"/>
</dbReference>
<keyword evidence="7 10" id="KW-0799">Topoisomerase</keyword>
<protein>
    <recommendedName>
        <fullName evidence="4">DNA topoisomerase (ATP-hydrolyzing)</fullName>
        <ecNumber evidence="4">5.6.2.2</ecNumber>
    </recommendedName>
</protein>
<dbReference type="AlphaFoldDB" id="A0A0X8HSR0"/>
<dbReference type="InterPro" id="IPR036388">
    <property type="entry name" value="WH-like_DNA-bd_sf"/>
</dbReference>
<dbReference type="GO" id="GO:0042138">
    <property type="term" value="P:meiotic DNA double-strand break formation"/>
    <property type="evidence" value="ECO:0007669"/>
    <property type="project" value="TreeGrafter"/>
</dbReference>
<accession>A0A0X8HSR0</accession>
<gene>
    <name evidence="13" type="ORF">AW171_hschr42678</name>
</gene>
<comment type="similarity">
    <text evidence="3 10">Belongs to the TOP6A family.</text>
</comment>
<dbReference type="Pfam" id="PF21180">
    <property type="entry name" value="TOP6A-Spo11_Toprim"/>
    <property type="match status" value="1"/>
</dbReference>
<dbReference type="CDD" id="cd00223">
    <property type="entry name" value="TOPRIM_TopoIIB_SPO"/>
    <property type="match status" value="1"/>
</dbReference>
<dbReference type="GO" id="GO:0000228">
    <property type="term" value="C:nuclear chromosome"/>
    <property type="evidence" value="ECO:0007669"/>
    <property type="project" value="TreeGrafter"/>
</dbReference>
<dbReference type="Proteomes" id="UP000243052">
    <property type="component" value="Chromosome iv"/>
</dbReference>